<sequence length="108" mass="11520">MRAPTLILAMALLLFAAAPASAAGQWTDDLPRKMGNCQLLPPSYVDGTGLTRFISYFTPKGMAYGIKTQDGKTFDLSSQALGGQTSVPIQSGIPLDQVKRVLETKCAE</sequence>
<gene>
    <name evidence="2" type="ordered locus">Desal_2794</name>
</gene>
<dbReference type="KEGG" id="dsa:Desal_2794"/>
<evidence type="ECO:0000313" key="3">
    <source>
        <dbReference type="Proteomes" id="UP000002601"/>
    </source>
</evidence>
<feature type="chain" id="PRO_5002962950" evidence="1">
    <location>
        <begin position="23"/>
        <end position="108"/>
    </location>
</feature>
<dbReference type="AlphaFoldDB" id="C6BZK9"/>
<dbReference type="RefSeq" id="WP_015852662.1">
    <property type="nucleotide sequence ID" value="NC_012881.1"/>
</dbReference>
<dbReference type="Proteomes" id="UP000002601">
    <property type="component" value="Chromosome"/>
</dbReference>
<proteinExistence type="predicted"/>
<dbReference type="EMBL" id="CP001649">
    <property type="protein sequence ID" value="ACS80846.1"/>
    <property type="molecule type" value="Genomic_DNA"/>
</dbReference>
<keyword evidence="3" id="KW-1185">Reference proteome</keyword>
<accession>C6BZK9</accession>
<organism evidence="2 3">
    <name type="scientific">Maridesulfovibrio salexigens (strain ATCC 14822 / DSM 2638 / NCIMB 8403 / VKM B-1763)</name>
    <name type="common">Desulfovibrio salexigens</name>
    <dbReference type="NCBI Taxonomy" id="526222"/>
    <lineage>
        <taxon>Bacteria</taxon>
        <taxon>Pseudomonadati</taxon>
        <taxon>Thermodesulfobacteriota</taxon>
        <taxon>Desulfovibrionia</taxon>
        <taxon>Desulfovibrionales</taxon>
        <taxon>Desulfovibrionaceae</taxon>
        <taxon>Maridesulfovibrio</taxon>
    </lineage>
</organism>
<evidence type="ECO:0000256" key="1">
    <source>
        <dbReference type="SAM" id="SignalP"/>
    </source>
</evidence>
<dbReference type="HOGENOM" id="CLU_2192728_0_0_7"/>
<evidence type="ECO:0000313" key="2">
    <source>
        <dbReference type="EMBL" id="ACS80846.1"/>
    </source>
</evidence>
<protein>
    <submittedName>
        <fullName evidence="2">Uncharacterized protein</fullName>
    </submittedName>
</protein>
<name>C6BZK9_MARSD</name>
<reference evidence="2 3" key="1">
    <citation type="submission" date="2009-06" db="EMBL/GenBank/DDBJ databases">
        <title>Complete sequence of Desulfovibrio salexigens DSM 2638.</title>
        <authorList>
            <consortium name="US DOE Joint Genome Institute"/>
            <person name="Lucas S."/>
            <person name="Copeland A."/>
            <person name="Lapidus A."/>
            <person name="Glavina del Rio T."/>
            <person name="Tice H."/>
            <person name="Bruce D."/>
            <person name="Goodwin L."/>
            <person name="Pitluck S."/>
            <person name="Munk A.C."/>
            <person name="Brettin T."/>
            <person name="Detter J.C."/>
            <person name="Han C."/>
            <person name="Tapia R."/>
            <person name="Larimer F."/>
            <person name="Land M."/>
            <person name="Hauser L."/>
            <person name="Kyrpides N."/>
            <person name="Anderson I."/>
            <person name="Wall J.D."/>
            <person name="Arkin A.P."/>
            <person name="Dehal P."/>
            <person name="Chivian D."/>
            <person name="Giles B."/>
            <person name="Hazen T.C."/>
        </authorList>
    </citation>
    <scope>NUCLEOTIDE SEQUENCE [LARGE SCALE GENOMIC DNA]</scope>
    <source>
        <strain evidence="3">ATCC 14822 / DSM 2638 / NCIMB 8403 / VKM B-1763</strain>
    </source>
</reference>
<feature type="signal peptide" evidence="1">
    <location>
        <begin position="1"/>
        <end position="22"/>
    </location>
</feature>
<keyword evidence="1" id="KW-0732">Signal</keyword>